<dbReference type="SUPFAM" id="SSF50494">
    <property type="entry name" value="Trypsin-like serine proteases"/>
    <property type="match status" value="1"/>
</dbReference>
<sequence length="158" mass="16519">MTAIAALLPLPSCRSVGPLQNSVILYHTSGFTPSFPESSRFFLDGTLPCHPWPVLVSSSQSFSQDGDCGPAIGPSHLKLVLSPSSSFATLIGNLKGVPLPKGKMRIVGGKSTNITKYPFIVSIQAKGGEFPGHICGGSLLNEIWVVTAAHCVIDVSTG</sequence>
<dbReference type="InterPro" id="IPR018114">
    <property type="entry name" value="TRYPSIN_HIS"/>
</dbReference>
<keyword evidence="4" id="KW-1185">Reference proteome</keyword>
<reference evidence="3" key="1">
    <citation type="submission" date="2021-03" db="EMBL/GenBank/DDBJ databases">
        <authorList>
            <person name="Tran Van P."/>
        </authorList>
    </citation>
    <scope>NUCLEOTIDE SEQUENCE</scope>
</reference>
<proteinExistence type="predicted"/>
<dbReference type="Proteomes" id="UP001153148">
    <property type="component" value="Unassembled WGS sequence"/>
</dbReference>
<organism evidence="3 4">
    <name type="scientific">Timema podura</name>
    <name type="common">Walking stick</name>
    <dbReference type="NCBI Taxonomy" id="61482"/>
    <lineage>
        <taxon>Eukaryota</taxon>
        <taxon>Metazoa</taxon>
        <taxon>Ecdysozoa</taxon>
        <taxon>Arthropoda</taxon>
        <taxon>Hexapoda</taxon>
        <taxon>Insecta</taxon>
        <taxon>Pterygota</taxon>
        <taxon>Neoptera</taxon>
        <taxon>Polyneoptera</taxon>
        <taxon>Phasmatodea</taxon>
        <taxon>Timematodea</taxon>
        <taxon>Timematoidea</taxon>
        <taxon>Timematidae</taxon>
        <taxon>Timema</taxon>
    </lineage>
</organism>
<name>A0ABN7NIY0_TIMPD</name>
<gene>
    <name evidence="3" type="ORF">TPAB3V08_LOCUS2827</name>
</gene>
<evidence type="ECO:0000259" key="2">
    <source>
        <dbReference type="PROSITE" id="PS50240"/>
    </source>
</evidence>
<dbReference type="Gene3D" id="2.40.10.10">
    <property type="entry name" value="Trypsin-like serine proteases"/>
    <property type="match status" value="1"/>
</dbReference>
<evidence type="ECO:0000313" key="4">
    <source>
        <dbReference type="Proteomes" id="UP001153148"/>
    </source>
</evidence>
<dbReference type="PROSITE" id="PS00134">
    <property type="entry name" value="TRYPSIN_HIS"/>
    <property type="match status" value="1"/>
</dbReference>
<keyword evidence="1" id="KW-1015">Disulfide bond</keyword>
<dbReference type="PANTHER" id="PTHR24252:SF7">
    <property type="entry name" value="HYALIN"/>
    <property type="match status" value="1"/>
</dbReference>
<dbReference type="PANTHER" id="PTHR24252">
    <property type="entry name" value="ACROSIN-RELATED"/>
    <property type="match status" value="1"/>
</dbReference>
<evidence type="ECO:0000313" key="3">
    <source>
        <dbReference type="EMBL" id="CAG2055828.1"/>
    </source>
</evidence>
<dbReference type="EMBL" id="CAJPIN010002953">
    <property type="protein sequence ID" value="CAG2055828.1"/>
    <property type="molecule type" value="Genomic_DNA"/>
</dbReference>
<accession>A0ABN7NIY0</accession>
<comment type="caution">
    <text evidence="3">The sequence shown here is derived from an EMBL/GenBank/DDBJ whole genome shotgun (WGS) entry which is preliminary data.</text>
</comment>
<feature type="domain" description="Peptidase S1" evidence="2">
    <location>
        <begin position="106"/>
        <end position="158"/>
    </location>
</feature>
<dbReference type="Pfam" id="PF00089">
    <property type="entry name" value="Trypsin"/>
    <property type="match status" value="1"/>
</dbReference>
<dbReference type="PROSITE" id="PS50240">
    <property type="entry name" value="TRYPSIN_DOM"/>
    <property type="match status" value="1"/>
</dbReference>
<protein>
    <recommendedName>
        <fullName evidence="2">Peptidase S1 domain-containing protein</fullName>
    </recommendedName>
</protein>
<dbReference type="InterPro" id="IPR001254">
    <property type="entry name" value="Trypsin_dom"/>
</dbReference>
<evidence type="ECO:0000256" key="1">
    <source>
        <dbReference type="ARBA" id="ARBA00023157"/>
    </source>
</evidence>
<dbReference type="InterPro" id="IPR043504">
    <property type="entry name" value="Peptidase_S1_PA_chymotrypsin"/>
</dbReference>
<dbReference type="InterPro" id="IPR009003">
    <property type="entry name" value="Peptidase_S1_PA"/>
</dbReference>